<keyword evidence="1" id="KW-1185">Reference proteome</keyword>
<dbReference type="AlphaFoldDB" id="A0A915EL67"/>
<reference evidence="2" key="1">
    <citation type="submission" date="2022-11" db="UniProtKB">
        <authorList>
            <consortium name="WormBaseParasite"/>
        </authorList>
    </citation>
    <scope>IDENTIFICATION</scope>
</reference>
<evidence type="ECO:0000313" key="2">
    <source>
        <dbReference type="WBParaSite" id="jg7062"/>
    </source>
</evidence>
<dbReference type="WBParaSite" id="jg7062">
    <property type="protein sequence ID" value="jg7062"/>
    <property type="gene ID" value="jg7062"/>
</dbReference>
<accession>A0A915EL67</accession>
<protein>
    <submittedName>
        <fullName evidence="2">Uncharacterized protein</fullName>
    </submittedName>
</protein>
<dbReference type="Proteomes" id="UP000887574">
    <property type="component" value="Unplaced"/>
</dbReference>
<organism evidence="1 2">
    <name type="scientific">Ditylenchus dipsaci</name>
    <dbReference type="NCBI Taxonomy" id="166011"/>
    <lineage>
        <taxon>Eukaryota</taxon>
        <taxon>Metazoa</taxon>
        <taxon>Ecdysozoa</taxon>
        <taxon>Nematoda</taxon>
        <taxon>Chromadorea</taxon>
        <taxon>Rhabditida</taxon>
        <taxon>Tylenchina</taxon>
        <taxon>Tylenchomorpha</taxon>
        <taxon>Sphaerularioidea</taxon>
        <taxon>Anguinidae</taxon>
        <taxon>Anguininae</taxon>
        <taxon>Ditylenchus</taxon>
    </lineage>
</organism>
<name>A0A915EL67_9BILA</name>
<evidence type="ECO:0000313" key="1">
    <source>
        <dbReference type="Proteomes" id="UP000887574"/>
    </source>
</evidence>
<sequence>MLKNYGDCINALVTPRTATKCTYLATPKNSSMRQSSLRRGSAVDDSFSALDELNSGLSNCRISSVNVFEKDQKENFSLSKHVMSLFLGWIILLFGDFSLSEYEKFRRKLKELESIYWNIRRLNLACIYGTTNCSIKESFMCPQFSEFLVRSAVRVLLQDNTLGSLSSSRREHLLKQAMERCELSPLTYRSPLLYCVQCNVCR</sequence>
<proteinExistence type="predicted"/>